<proteinExistence type="predicted"/>
<feature type="region of interest" description="Disordered" evidence="1">
    <location>
        <begin position="128"/>
        <end position="151"/>
    </location>
</feature>
<keyword evidence="3" id="KW-1185">Reference proteome</keyword>
<name>A0ABT5ELK0_9BACT</name>
<feature type="compositionally biased region" description="Pro residues" evidence="1">
    <location>
        <begin position="128"/>
        <end position="146"/>
    </location>
</feature>
<protein>
    <submittedName>
        <fullName evidence="2">Uncharacterized protein</fullName>
    </submittedName>
</protein>
<reference evidence="2 3" key="1">
    <citation type="submission" date="2022-11" db="EMBL/GenBank/DDBJ databases">
        <title>Minimal conservation of predation-associated metabolite biosynthetic gene clusters underscores biosynthetic potential of Myxococcota including descriptions for ten novel species: Archangium lansinium sp. nov., Myxococcus landrumus sp. nov., Nannocystis bai.</title>
        <authorList>
            <person name="Ahearne A."/>
            <person name="Stevens C."/>
            <person name="Dowd S."/>
        </authorList>
    </citation>
    <scope>NUCLEOTIDE SEQUENCE [LARGE SCALE GENOMIC DNA]</scope>
    <source>
        <strain evidence="2 3">RJM3</strain>
    </source>
</reference>
<organism evidence="2 3">
    <name type="scientific">Polyangium mundeleinium</name>
    <dbReference type="NCBI Taxonomy" id="2995306"/>
    <lineage>
        <taxon>Bacteria</taxon>
        <taxon>Pseudomonadati</taxon>
        <taxon>Myxococcota</taxon>
        <taxon>Polyangia</taxon>
        <taxon>Polyangiales</taxon>
        <taxon>Polyangiaceae</taxon>
        <taxon>Polyangium</taxon>
    </lineage>
</organism>
<dbReference type="Proteomes" id="UP001221411">
    <property type="component" value="Unassembled WGS sequence"/>
</dbReference>
<evidence type="ECO:0000256" key="1">
    <source>
        <dbReference type="SAM" id="MobiDB-lite"/>
    </source>
</evidence>
<dbReference type="EMBL" id="JAQNDO010000001">
    <property type="protein sequence ID" value="MDC0742727.1"/>
    <property type="molecule type" value="Genomic_DNA"/>
</dbReference>
<sequence length="374" mass="39474">MRDEAPTPAENVVRAVPPLDTDLRAFFAFFGAFSEAPDPLSFLAVRGLAEGDMFHLLALWQARMSTDRALRKDALGLLARPTGDIPDVQAGPTLPVQAPRDASAPAKAPFVATSLGFVIDRPALPFVAPPEKSPPPALPPSPPRPAPKGLGETKMAFHVDKPVLPFAKKPAVTAPEAVPPRPLQGPAPASLGETRPAVHLYKPALPFAAKALAQTALTFKVNPRILPFGPEPSPAPRPLGDTAPAFVSAKPALPFPTPDKPPVVASPAPRPPPSMLAETSLALPINLSAVLPFVKPTPSGPATRLSIEAYATMCAEIWLDPPGALRIIARYGLSPEAKRSEDAAWQARFAAAPAERATWERLSIEAGARMRAGR</sequence>
<evidence type="ECO:0000313" key="2">
    <source>
        <dbReference type="EMBL" id="MDC0742727.1"/>
    </source>
</evidence>
<comment type="caution">
    <text evidence="2">The sequence shown here is derived from an EMBL/GenBank/DDBJ whole genome shotgun (WGS) entry which is preliminary data.</text>
</comment>
<dbReference type="RefSeq" id="WP_271918102.1">
    <property type="nucleotide sequence ID" value="NZ_JAQNDO010000001.1"/>
</dbReference>
<accession>A0ABT5ELK0</accession>
<gene>
    <name evidence="2" type="ORF">POL67_15360</name>
</gene>
<evidence type="ECO:0000313" key="3">
    <source>
        <dbReference type="Proteomes" id="UP001221411"/>
    </source>
</evidence>